<dbReference type="PROSITE" id="PS50994">
    <property type="entry name" value="INTEGRASE"/>
    <property type="match status" value="1"/>
</dbReference>
<dbReference type="Gene3D" id="3.30.420.10">
    <property type="entry name" value="Ribonuclease H-like superfamily/Ribonuclease H"/>
    <property type="match status" value="1"/>
</dbReference>
<dbReference type="InterPro" id="IPR012337">
    <property type="entry name" value="RNaseH-like_sf"/>
</dbReference>
<comment type="function">
    <text evidence="1">Involved in the transposition of the insertion sequence.</text>
</comment>
<accession>A0A9W5PYJ8</accession>
<evidence type="ECO:0000259" key="2">
    <source>
        <dbReference type="PROSITE" id="PS50994"/>
    </source>
</evidence>
<dbReference type="RefSeq" id="WP_016126016.1">
    <property type="nucleotide sequence ID" value="NZ_KB976269.1"/>
</dbReference>
<dbReference type="Pfam" id="PF00665">
    <property type="entry name" value="rve"/>
    <property type="match status" value="1"/>
</dbReference>
<dbReference type="EMBL" id="AHFL01000057">
    <property type="protein sequence ID" value="EOO61980.1"/>
    <property type="molecule type" value="Genomic_DNA"/>
</dbReference>
<sequence length="482" mass="56566">MDKEYYHSLTQCTEQQLEDAYKKYKIIFPYLENEKTVQQISEETKLSIRIIQYWICKFKENGLLGLVRKERCDCGKFKMPDLVQQQIQKVYLENKNISISSIHRRIKKWCEENALAEPSYYQVWSFIGNIPKNLIELAHYGRKHYENKYDLVYLREAKYPNEFWQADHTMLDIEILNAKGQPERPWLTVILDDYSRAIAGFYIDFGAPDTIRTALTLRQAIWRKGDKNWPICGIPETFYTDHGSDYTSQHMEQISADLKMVLSFSRVGVPRGRGKIERFFRTVNMMFLQDLPGYIKNPTSKKLMTLDELIEQFQQFALNTYHYRIHGTTNKRPIEMWNESGFLPNMPESLQSLDLLLLSSAKPRKIHSDGIHFLGLKYMHTNLSAFVGEDVMIRYDPRDIAEIRVFYKGIYLCTAISSTVDGYSIGLKELQAARNKQRRKLKNSVIITTKSVVEHLKIEKDASEKVKQVKPITSKLKRYKNE</sequence>
<comment type="caution">
    <text evidence="3">The sequence shown here is derived from an EMBL/GenBank/DDBJ whole genome shotgun (WGS) entry which is preliminary data.</text>
</comment>
<dbReference type="Pfam" id="PF09299">
    <property type="entry name" value="Mu-transpos_C"/>
    <property type="match status" value="1"/>
</dbReference>
<protein>
    <recommendedName>
        <fullName evidence="2">Integrase catalytic domain-containing protein</fullName>
    </recommendedName>
</protein>
<organism evidence="3 4">
    <name type="scientific">Bacillus cereus VD196</name>
    <dbReference type="NCBI Taxonomy" id="1053243"/>
    <lineage>
        <taxon>Bacteria</taxon>
        <taxon>Bacillati</taxon>
        <taxon>Bacillota</taxon>
        <taxon>Bacilli</taxon>
        <taxon>Bacillales</taxon>
        <taxon>Bacillaceae</taxon>
        <taxon>Bacillus</taxon>
        <taxon>Bacillus cereus group</taxon>
    </lineage>
</organism>
<feature type="domain" description="Integrase catalytic" evidence="2">
    <location>
        <begin position="156"/>
        <end position="341"/>
    </location>
</feature>
<dbReference type="InterPro" id="IPR015378">
    <property type="entry name" value="Transposase-like_Mu_C"/>
</dbReference>
<dbReference type="InterPro" id="IPR009004">
    <property type="entry name" value="Transposase_Mu_C"/>
</dbReference>
<dbReference type="SUPFAM" id="SSF53098">
    <property type="entry name" value="Ribonuclease H-like"/>
    <property type="match status" value="1"/>
</dbReference>
<dbReference type="Proteomes" id="UP000014023">
    <property type="component" value="Unassembled WGS sequence"/>
</dbReference>
<dbReference type="AlphaFoldDB" id="A0A9W5PYJ8"/>
<dbReference type="InterPro" id="IPR001584">
    <property type="entry name" value="Integrase_cat-core"/>
</dbReference>
<gene>
    <name evidence="3" type="ORF">IKE_05770</name>
</gene>
<dbReference type="GO" id="GO:0015074">
    <property type="term" value="P:DNA integration"/>
    <property type="evidence" value="ECO:0007669"/>
    <property type="project" value="InterPro"/>
</dbReference>
<dbReference type="SUPFAM" id="SSF46689">
    <property type="entry name" value="Homeodomain-like"/>
    <property type="match status" value="1"/>
</dbReference>
<evidence type="ECO:0000256" key="1">
    <source>
        <dbReference type="ARBA" id="ARBA00002286"/>
    </source>
</evidence>
<dbReference type="PANTHER" id="PTHR35004">
    <property type="entry name" value="TRANSPOSASE RV3428C-RELATED"/>
    <property type="match status" value="1"/>
</dbReference>
<dbReference type="Gene3D" id="2.30.30.130">
    <property type="entry name" value="Transposase, Mu, C-terminal"/>
    <property type="match status" value="1"/>
</dbReference>
<evidence type="ECO:0000313" key="4">
    <source>
        <dbReference type="Proteomes" id="UP000014023"/>
    </source>
</evidence>
<dbReference type="InterPro" id="IPR009057">
    <property type="entry name" value="Homeodomain-like_sf"/>
</dbReference>
<proteinExistence type="predicted"/>
<reference evidence="3 4" key="1">
    <citation type="submission" date="2012-12" db="EMBL/GenBank/DDBJ databases">
        <title>The Genome Sequence of Bacillus cereus VD196.</title>
        <authorList>
            <consortium name="The Broad Institute Genome Sequencing Platform"/>
            <consortium name="The Broad Institute Genome Sequencing Center for Infectious Disease"/>
            <person name="Feldgarden M."/>
            <person name="Van der Auwera G.A."/>
            <person name="Mahillon J."/>
            <person name="Duprez V."/>
            <person name="Timmery S."/>
            <person name="Mattelet C."/>
            <person name="Dierick K."/>
            <person name="Sun M."/>
            <person name="Yu Z."/>
            <person name="Zhu L."/>
            <person name="Hu X."/>
            <person name="Shank E.B."/>
            <person name="Swiecicka I."/>
            <person name="Hansen B.M."/>
            <person name="Andrup L."/>
            <person name="Walker B."/>
            <person name="Young S.K."/>
            <person name="Zeng Q."/>
            <person name="Gargeya S."/>
            <person name="Fitzgerald M."/>
            <person name="Haas B."/>
            <person name="Abouelleil A."/>
            <person name="Alvarado L."/>
            <person name="Arachchi H.M."/>
            <person name="Berlin A.M."/>
            <person name="Chapman S.B."/>
            <person name="Dewar J."/>
            <person name="Goldberg J."/>
            <person name="Griggs A."/>
            <person name="Gujja S."/>
            <person name="Hansen M."/>
            <person name="Howarth C."/>
            <person name="Imamovic A."/>
            <person name="Larimer J."/>
            <person name="McCowan C."/>
            <person name="Murphy C."/>
            <person name="Neiman D."/>
            <person name="Pearson M."/>
            <person name="Priest M."/>
            <person name="Roberts A."/>
            <person name="Saif S."/>
            <person name="Shea T."/>
            <person name="Sisk P."/>
            <person name="Sykes S."/>
            <person name="Wortman J."/>
            <person name="Nusbaum C."/>
            <person name="Birren B."/>
        </authorList>
    </citation>
    <scope>NUCLEOTIDE SEQUENCE [LARGE SCALE GENOMIC DNA]</scope>
    <source>
        <strain evidence="3 4">VD196</strain>
    </source>
</reference>
<dbReference type="PANTHER" id="PTHR35004:SF6">
    <property type="entry name" value="TRANSPOSASE"/>
    <property type="match status" value="1"/>
</dbReference>
<name>A0A9W5PYJ8_BACCE</name>
<dbReference type="SUPFAM" id="SSF50610">
    <property type="entry name" value="mu transposase, C-terminal domain"/>
    <property type="match status" value="1"/>
</dbReference>
<dbReference type="GO" id="GO:0003676">
    <property type="term" value="F:nucleic acid binding"/>
    <property type="evidence" value="ECO:0007669"/>
    <property type="project" value="InterPro"/>
</dbReference>
<dbReference type="InterPro" id="IPR036397">
    <property type="entry name" value="RNaseH_sf"/>
</dbReference>
<evidence type="ECO:0000313" key="3">
    <source>
        <dbReference type="EMBL" id="EOO61980.1"/>
    </source>
</evidence>